<dbReference type="KEGG" id="hgn:E6W36_00930"/>
<name>A0A4D7CB01_9SPHN</name>
<evidence type="ECO:0000313" key="3">
    <source>
        <dbReference type="Proteomes" id="UP000298714"/>
    </source>
</evidence>
<evidence type="ECO:0000256" key="1">
    <source>
        <dbReference type="SAM" id="Phobius"/>
    </source>
</evidence>
<gene>
    <name evidence="2" type="ORF">E6W36_00930</name>
</gene>
<keyword evidence="3" id="KW-1185">Reference proteome</keyword>
<feature type="transmembrane region" description="Helical" evidence="1">
    <location>
        <begin position="162"/>
        <end position="179"/>
    </location>
</feature>
<dbReference type="AlphaFoldDB" id="A0A4D7CB01"/>
<evidence type="ECO:0000313" key="2">
    <source>
        <dbReference type="EMBL" id="QCI78716.1"/>
    </source>
</evidence>
<accession>A0A4D7CB01</accession>
<dbReference type="EMBL" id="CP039704">
    <property type="protein sequence ID" value="QCI78716.1"/>
    <property type="molecule type" value="Genomic_DNA"/>
</dbReference>
<sequence>MASALLIWMMRDLQSGLTGFYFSNLDIRNVVEAITLVSLAAGLVGSMRHAPRVSQALALNQDAVARGLLLVFAAAIGGHLGNYFYSGVAKIMLDGGPLSWVLDNRLYDGIPGALEKGTLLTAAFPALTQAEYDLFKALSVPMNFVALIAQLLAVAAPLRRRWLIWITIAYDIFHLSVYLALGLLFWKWIALNTIILTTLLAVKDEQWDKAARLTCLACALVGTAFFHTATLAWYDTPGFTSVYFEAALKNGKRVRIPNAYFLSSSYQVSQGRLWWPGAWSISTIPSGGRCCITMMPLPAAPARHRSGLCRPSPCTARPLLLGNMFRRSTAKRSSGSMRAAGSTIIWCRTTMCRARLSQTHSIALISATSPPTSLSTTRSACLSIMAG</sequence>
<reference evidence="3" key="1">
    <citation type="submission" date="2019-04" db="EMBL/GenBank/DDBJ databases">
        <title>Complete genome sequence of Sphingomonas sp. W1-2-3.</title>
        <authorList>
            <person name="Im W.T."/>
        </authorList>
    </citation>
    <scope>NUCLEOTIDE SEQUENCE [LARGE SCALE GENOMIC DNA]</scope>
    <source>
        <strain evidence="3">W1-2-3</strain>
    </source>
</reference>
<feature type="transmembrane region" description="Helical" evidence="1">
    <location>
        <begin position="27"/>
        <end position="46"/>
    </location>
</feature>
<protein>
    <submittedName>
        <fullName evidence="2">Uncharacterized protein</fullName>
    </submittedName>
</protein>
<keyword evidence="1" id="KW-0472">Membrane</keyword>
<feature type="transmembrane region" description="Helical" evidence="1">
    <location>
        <begin position="67"/>
        <end position="85"/>
    </location>
</feature>
<feature type="transmembrane region" description="Helical" evidence="1">
    <location>
        <begin position="134"/>
        <end position="155"/>
    </location>
</feature>
<dbReference type="Proteomes" id="UP000298714">
    <property type="component" value="Chromosome"/>
</dbReference>
<organism evidence="2 3">
    <name type="scientific">Hankyongella ginsenosidimutans</name>
    <dbReference type="NCBI Taxonomy" id="1763828"/>
    <lineage>
        <taxon>Bacteria</taxon>
        <taxon>Pseudomonadati</taxon>
        <taxon>Pseudomonadota</taxon>
        <taxon>Alphaproteobacteria</taxon>
        <taxon>Sphingomonadales</taxon>
        <taxon>Sphingomonadaceae</taxon>
        <taxon>Hankyongella</taxon>
    </lineage>
</organism>
<proteinExistence type="predicted"/>
<keyword evidence="1" id="KW-0812">Transmembrane</keyword>
<keyword evidence="1" id="KW-1133">Transmembrane helix</keyword>